<proteinExistence type="predicted"/>
<dbReference type="InterPro" id="IPR038922">
    <property type="entry name" value="HYPK_UBA"/>
</dbReference>
<evidence type="ECO:0000313" key="4">
    <source>
        <dbReference type="Proteomes" id="UP000800235"/>
    </source>
</evidence>
<dbReference type="OrthoDB" id="285219at2759"/>
<dbReference type="PANTHER" id="PTHR31184">
    <property type="entry name" value="HUNTINGTIN-INTERACTING PROTEIN K FAMILY MEMBER"/>
    <property type="match status" value="1"/>
</dbReference>
<dbReference type="Proteomes" id="UP000800235">
    <property type="component" value="Unassembled WGS sequence"/>
</dbReference>
<accession>A0A9P4U5D2</accession>
<keyword evidence="4" id="KW-1185">Reference proteome</keyword>
<organism evidence="3 4">
    <name type="scientific">Tothia fuscella</name>
    <dbReference type="NCBI Taxonomy" id="1048955"/>
    <lineage>
        <taxon>Eukaryota</taxon>
        <taxon>Fungi</taxon>
        <taxon>Dikarya</taxon>
        <taxon>Ascomycota</taxon>
        <taxon>Pezizomycotina</taxon>
        <taxon>Dothideomycetes</taxon>
        <taxon>Pleosporomycetidae</taxon>
        <taxon>Venturiales</taxon>
        <taxon>Cylindrosympodiaceae</taxon>
        <taxon>Tothia</taxon>
    </lineage>
</organism>
<evidence type="ECO:0000259" key="2">
    <source>
        <dbReference type="Pfam" id="PF19026"/>
    </source>
</evidence>
<dbReference type="CDD" id="cd14361">
    <property type="entry name" value="UBA_HYPK"/>
    <property type="match status" value="1"/>
</dbReference>
<dbReference type="GO" id="GO:0043066">
    <property type="term" value="P:negative regulation of apoptotic process"/>
    <property type="evidence" value="ECO:0007669"/>
    <property type="project" value="TreeGrafter"/>
</dbReference>
<dbReference type="GO" id="GO:0050821">
    <property type="term" value="P:protein stabilization"/>
    <property type="evidence" value="ECO:0007669"/>
    <property type="project" value="TreeGrafter"/>
</dbReference>
<reference evidence="3" key="1">
    <citation type="journal article" date="2020" name="Stud. Mycol.">
        <title>101 Dothideomycetes genomes: a test case for predicting lifestyles and emergence of pathogens.</title>
        <authorList>
            <person name="Haridas S."/>
            <person name="Albert R."/>
            <person name="Binder M."/>
            <person name="Bloem J."/>
            <person name="Labutti K."/>
            <person name="Salamov A."/>
            <person name="Andreopoulos B."/>
            <person name="Baker S."/>
            <person name="Barry K."/>
            <person name="Bills G."/>
            <person name="Bluhm B."/>
            <person name="Cannon C."/>
            <person name="Castanera R."/>
            <person name="Culley D."/>
            <person name="Daum C."/>
            <person name="Ezra D."/>
            <person name="Gonzalez J."/>
            <person name="Henrissat B."/>
            <person name="Kuo A."/>
            <person name="Liang C."/>
            <person name="Lipzen A."/>
            <person name="Lutzoni F."/>
            <person name="Magnuson J."/>
            <person name="Mondo S."/>
            <person name="Nolan M."/>
            <person name="Ohm R."/>
            <person name="Pangilinan J."/>
            <person name="Park H.-J."/>
            <person name="Ramirez L."/>
            <person name="Alfaro M."/>
            <person name="Sun H."/>
            <person name="Tritt A."/>
            <person name="Yoshinaga Y."/>
            <person name="Zwiers L.-H."/>
            <person name="Turgeon B."/>
            <person name="Goodwin S."/>
            <person name="Spatafora J."/>
            <person name="Crous P."/>
            <person name="Grigoriev I."/>
        </authorList>
    </citation>
    <scope>NUCLEOTIDE SEQUENCE</scope>
    <source>
        <strain evidence="3">CBS 130266</strain>
    </source>
</reference>
<evidence type="ECO:0000256" key="1">
    <source>
        <dbReference type="SAM" id="MobiDB-lite"/>
    </source>
</evidence>
<dbReference type="PANTHER" id="PTHR31184:SF2">
    <property type="entry name" value="HUNTINGTIN-INTERACTING PROTEIN K"/>
    <property type="match status" value="1"/>
</dbReference>
<dbReference type="InterPro" id="IPR052617">
    <property type="entry name" value="Huntingtin-int_K"/>
</dbReference>
<comment type="caution">
    <text evidence="3">The sequence shown here is derived from an EMBL/GenBank/DDBJ whole genome shotgun (WGS) entry which is preliminary data.</text>
</comment>
<feature type="domain" description="Nascent polypeptide-associated complex subunit alpha-like UBA" evidence="2">
    <location>
        <begin position="72"/>
        <end position="112"/>
    </location>
</feature>
<dbReference type="AlphaFoldDB" id="A0A9P4U5D2"/>
<dbReference type="InterPro" id="IPR044034">
    <property type="entry name" value="NAC-like_UBA"/>
</dbReference>
<dbReference type="Pfam" id="PF19026">
    <property type="entry name" value="UBA_HYPK"/>
    <property type="match status" value="1"/>
</dbReference>
<name>A0A9P4U5D2_9PEZI</name>
<evidence type="ECO:0000313" key="3">
    <source>
        <dbReference type="EMBL" id="KAF2436988.1"/>
    </source>
</evidence>
<sequence>MAEPQPSNIAEGASEEPALPTNAEDRKAAAALSSLDANAEEETGKDVDTEALGAAMKNLDVKEGKKAELAKVKVEAVDVTLLVEQLELTKFKATELLRQNDGDAVKAMSAYVTAAV</sequence>
<gene>
    <name evidence="3" type="ORF">EJ08DRAFT_577717</name>
</gene>
<feature type="region of interest" description="Disordered" evidence="1">
    <location>
        <begin position="1"/>
        <end position="49"/>
    </location>
</feature>
<dbReference type="EMBL" id="MU007009">
    <property type="protein sequence ID" value="KAF2436988.1"/>
    <property type="molecule type" value="Genomic_DNA"/>
</dbReference>
<protein>
    <recommendedName>
        <fullName evidence="2">Nascent polypeptide-associated complex subunit alpha-like UBA domain-containing protein</fullName>
    </recommendedName>
</protein>